<keyword evidence="4" id="KW-1185">Reference proteome</keyword>
<name>A0A5C5WHP0_9BACT</name>
<protein>
    <submittedName>
        <fullName evidence="3">Uncharacterized protein</fullName>
    </submittedName>
</protein>
<reference evidence="3 4" key="1">
    <citation type="submission" date="2019-02" db="EMBL/GenBank/DDBJ databases">
        <title>Deep-cultivation of Planctomycetes and their phenomic and genomic characterization uncovers novel biology.</title>
        <authorList>
            <person name="Wiegand S."/>
            <person name="Jogler M."/>
            <person name="Boedeker C."/>
            <person name="Pinto D."/>
            <person name="Vollmers J."/>
            <person name="Rivas-Marin E."/>
            <person name="Kohn T."/>
            <person name="Peeters S.H."/>
            <person name="Heuer A."/>
            <person name="Rast P."/>
            <person name="Oberbeckmann S."/>
            <person name="Bunk B."/>
            <person name="Jeske O."/>
            <person name="Meyerdierks A."/>
            <person name="Storesund J.E."/>
            <person name="Kallscheuer N."/>
            <person name="Luecker S."/>
            <person name="Lage O.M."/>
            <person name="Pohl T."/>
            <person name="Merkel B.J."/>
            <person name="Hornburger P."/>
            <person name="Mueller R.-W."/>
            <person name="Bruemmer F."/>
            <person name="Labrenz M."/>
            <person name="Spormann A.M."/>
            <person name="Op Den Camp H."/>
            <person name="Overmann J."/>
            <person name="Amann R."/>
            <person name="Jetten M.S.M."/>
            <person name="Mascher T."/>
            <person name="Medema M.H."/>
            <person name="Devos D.P."/>
            <person name="Kaster A.-K."/>
            <person name="Ovreas L."/>
            <person name="Rohde M."/>
            <person name="Galperin M.Y."/>
            <person name="Jogler C."/>
        </authorList>
    </citation>
    <scope>NUCLEOTIDE SEQUENCE [LARGE SCALE GENOMIC DNA]</scope>
    <source>
        <strain evidence="3 4">Pla22</strain>
    </source>
</reference>
<feature type="chain" id="PRO_5022932489" evidence="2">
    <location>
        <begin position="29"/>
        <end position="552"/>
    </location>
</feature>
<feature type="signal peptide" evidence="2">
    <location>
        <begin position="1"/>
        <end position="28"/>
    </location>
</feature>
<dbReference type="EMBL" id="SJPI01000002">
    <property type="protein sequence ID" value="TWT50308.1"/>
    <property type="molecule type" value="Genomic_DNA"/>
</dbReference>
<feature type="compositionally biased region" description="Polar residues" evidence="1">
    <location>
        <begin position="104"/>
        <end position="115"/>
    </location>
</feature>
<feature type="region of interest" description="Disordered" evidence="1">
    <location>
        <begin position="55"/>
        <end position="131"/>
    </location>
</feature>
<comment type="caution">
    <text evidence="3">The sequence shown here is derived from an EMBL/GenBank/DDBJ whole genome shotgun (WGS) entry which is preliminary data.</text>
</comment>
<organism evidence="3 4">
    <name type="scientific">Rubripirellula amarantea</name>
    <dbReference type="NCBI Taxonomy" id="2527999"/>
    <lineage>
        <taxon>Bacteria</taxon>
        <taxon>Pseudomonadati</taxon>
        <taxon>Planctomycetota</taxon>
        <taxon>Planctomycetia</taxon>
        <taxon>Pirellulales</taxon>
        <taxon>Pirellulaceae</taxon>
        <taxon>Rubripirellula</taxon>
    </lineage>
</organism>
<dbReference type="Proteomes" id="UP000316598">
    <property type="component" value="Unassembled WGS sequence"/>
</dbReference>
<accession>A0A5C5WHP0</accession>
<evidence type="ECO:0000313" key="3">
    <source>
        <dbReference type="EMBL" id="TWT50308.1"/>
    </source>
</evidence>
<evidence type="ECO:0000256" key="2">
    <source>
        <dbReference type="SAM" id="SignalP"/>
    </source>
</evidence>
<dbReference type="RefSeq" id="WP_146515564.1">
    <property type="nucleotide sequence ID" value="NZ_SJPI01000002.1"/>
</dbReference>
<dbReference type="OrthoDB" id="292710at2"/>
<gene>
    <name evidence="3" type="ORF">Pla22_30490</name>
</gene>
<evidence type="ECO:0000256" key="1">
    <source>
        <dbReference type="SAM" id="MobiDB-lite"/>
    </source>
</evidence>
<sequence length="552" mass="57660" precursor="true">MNKKFLRRAALALSLSAGAFGLSQTAEAGQPYSSPSQWNNFRPALDEALAAEDAASTTAKAKSSIEELPAPKPTPAPMAAPSNKAHLNQGYPTDAYSGAHESTAYPSATHSSGNYSPVPHNSYAPQGTYSTMPSPNVGSGCAPCESSMSSPSPYAHAMSSSWEGSSSCGSGDVGSCGVDTNVRNELFPYFGSANILFMSLSEGRGRNIATGLGNDFNTSIVDPGSSVGFDVSAGRYLGNGCYGLGITYFNWDPGSESVTRLGTPGSIRATMPQYRDASIDVGGAGIDTVYNYIDGTIGAGAGGVRATRDLSFQGIEANLFSFGLMGARRASYATPCGSNGYGMGRGLGWGAGHGSCGYGGAAGPLVRASSGRVRVTTSHGFRWFQIKDSSELAYNIDGTAGYQAEDIYDNVDTENNLFGYQFGGRLTYCLGNRLDFNIGGKFGVYGNRAELRHRLGTQTTLAYPTGAGTDLVDTVDTDTVLSTLGELDLGLGYRISNAWTVRGGYRVMGITGVANAMDSYSNYYTSAAAAGTVFADDSYVLHGAYVGAEFNW</sequence>
<keyword evidence="2" id="KW-0732">Signal</keyword>
<evidence type="ECO:0000313" key="4">
    <source>
        <dbReference type="Proteomes" id="UP000316598"/>
    </source>
</evidence>
<proteinExistence type="predicted"/>
<dbReference type="AlphaFoldDB" id="A0A5C5WHP0"/>